<dbReference type="EMBL" id="PDLM01000008">
    <property type="protein sequence ID" value="RDW71353.1"/>
    <property type="molecule type" value="Genomic_DNA"/>
</dbReference>
<sequence length="1018" mass="112806">MASHTNEQPLGKLVALEGDKEMISTQLRLLPPSSKVLVIPSILEHLPPSLEESEFDARTFIREVHTAYNKRRDAARMFLQKSTKADPRVVFMNGGSVSAQATCISRICEEITDGEVGEAETVFNDIVKDGIIGLMRDEEAKEEEIDTEEKPTMDRNGQPIDEEIVLRDGETPSLMVTEAESLSRETGAMGDTHSEGDIEPLVDDDLVSIRQTPCASPQLREDVFTTPMGDSIFRSVITVSARRSIFGHGSIANNKHLSIISNITMEEEDYGDDYDPMTPGEESALSGPATPNNVVFGEACLVDVHPATPEKAIRKVTSVDRFTTSNPSLESRRLAPQRLKHSLSSNFLDVRHTADSRAMHRSSISSFEMLPRTTFMKASETTIRRSPTWGGSVRSFSPNEPTPRIFVDRASDAYIVEEATPAEEPLYEAVFAVFEDLVIHFTDGSENEILDTVLRTFKDNSDYPLICSSASSTLCDASDRHEVESQSTVETDDSGYTRRYESDSCKSVSPVDDCFPTNRLWPPHHSLEHIRSDRTIQPPTPAMTPPPSSAKNMFQRYQEFTAESLNALDVQNSLRAILKEHLPSSEGYSQHFYTLMPEADRFWKPVFKCDSDNNSETDGRTVDQIIALGCEAGVNKDFFAEISGQVEKLGSKTSGISRSGRLDLRYLIATALESFAAHHMSSLDPLSDSELLAALIIPHLDAYLATNASTRFLIIQYSAAQLPIVLALRTLLGTSLFRVAGVLDSLASDPPPFQLSRPRTPTSSIPLAQFSAKNAKARGNFVSAIPGSKSRHSDRKTPFLPRKLPSPSFSRADYVLPSTATDNEITTFLSSIWKALIENADFYRPELEAEAEPSTPESRSKGMKMTGPPTSMSKFSLPKTPPHTPLKTSRLSQPLQDPSVHQERPKSTQSRAETTSSRPSRLQSKDSYAHSMRSVRTTASERGYRDDTCERQSEKEWADFYIGDVDSEDDAYDRMVLGRAGVVPGRTVYHTKKQSPMVEVAQRRPANSKKALKWLGLA</sequence>
<accession>A0A3D8RBB7</accession>
<comment type="caution">
    <text evidence="2">The sequence shown here is derived from an EMBL/GenBank/DDBJ whole genome shotgun (WGS) entry which is preliminary data.</text>
</comment>
<dbReference type="Proteomes" id="UP000256645">
    <property type="component" value="Unassembled WGS sequence"/>
</dbReference>
<proteinExistence type="predicted"/>
<protein>
    <recommendedName>
        <fullName evidence="4">Gastric mucin-like protein</fullName>
    </recommendedName>
</protein>
<gene>
    <name evidence="2" type="ORF">BP6252_07916</name>
</gene>
<evidence type="ECO:0000313" key="3">
    <source>
        <dbReference type="Proteomes" id="UP000256645"/>
    </source>
</evidence>
<organism evidence="2 3">
    <name type="scientific">Coleophoma cylindrospora</name>
    <dbReference type="NCBI Taxonomy" id="1849047"/>
    <lineage>
        <taxon>Eukaryota</taxon>
        <taxon>Fungi</taxon>
        <taxon>Dikarya</taxon>
        <taxon>Ascomycota</taxon>
        <taxon>Pezizomycotina</taxon>
        <taxon>Leotiomycetes</taxon>
        <taxon>Helotiales</taxon>
        <taxon>Dermateaceae</taxon>
        <taxon>Coleophoma</taxon>
    </lineage>
</organism>
<feature type="region of interest" description="Disordered" evidence="1">
    <location>
        <begin position="479"/>
        <end position="501"/>
    </location>
</feature>
<dbReference type="STRING" id="1849047.A0A3D8RBB7"/>
<dbReference type="OrthoDB" id="5401106at2759"/>
<reference evidence="2 3" key="1">
    <citation type="journal article" date="2018" name="IMA Fungus">
        <title>IMA Genome-F 9: Draft genome sequence of Annulohypoxylon stygium, Aspergillus mulundensis, Berkeleyomyces basicola (syn. Thielaviopsis basicola), Ceratocystis smalleyi, two Cercospora beticola strains, Coleophoma cylindrospora, Fusarium fracticaudum, Phialophora cf. hyalina, and Morchella septimelata.</title>
        <authorList>
            <person name="Wingfield B.D."/>
            <person name="Bills G.F."/>
            <person name="Dong Y."/>
            <person name="Huang W."/>
            <person name="Nel W.J."/>
            <person name="Swalarsk-Parry B.S."/>
            <person name="Vaghefi N."/>
            <person name="Wilken P.M."/>
            <person name="An Z."/>
            <person name="de Beer Z.W."/>
            <person name="De Vos L."/>
            <person name="Chen L."/>
            <person name="Duong T.A."/>
            <person name="Gao Y."/>
            <person name="Hammerbacher A."/>
            <person name="Kikkert J.R."/>
            <person name="Li Y."/>
            <person name="Li H."/>
            <person name="Li K."/>
            <person name="Li Q."/>
            <person name="Liu X."/>
            <person name="Ma X."/>
            <person name="Naidoo K."/>
            <person name="Pethybridge S.J."/>
            <person name="Sun J."/>
            <person name="Steenkamp E.T."/>
            <person name="van der Nest M.A."/>
            <person name="van Wyk S."/>
            <person name="Wingfield M.J."/>
            <person name="Xiong C."/>
            <person name="Yue Q."/>
            <person name="Zhang X."/>
        </authorList>
    </citation>
    <scope>NUCLEOTIDE SEQUENCE [LARGE SCALE GENOMIC DNA]</scope>
    <source>
        <strain evidence="2 3">BP6252</strain>
    </source>
</reference>
<evidence type="ECO:0008006" key="4">
    <source>
        <dbReference type="Google" id="ProtNLM"/>
    </source>
</evidence>
<evidence type="ECO:0000313" key="2">
    <source>
        <dbReference type="EMBL" id="RDW71353.1"/>
    </source>
</evidence>
<feature type="region of interest" description="Disordered" evidence="1">
    <location>
        <begin position="847"/>
        <end position="950"/>
    </location>
</feature>
<keyword evidence="3" id="KW-1185">Reference proteome</keyword>
<name>A0A3D8RBB7_9HELO</name>
<dbReference type="AlphaFoldDB" id="A0A3D8RBB7"/>
<feature type="region of interest" description="Disordered" evidence="1">
    <location>
        <begin position="783"/>
        <end position="804"/>
    </location>
</feature>
<evidence type="ECO:0000256" key="1">
    <source>
        <dbReference type="SAM" id="MobiDB-lite"/>
    </source>
</evidence>
<feature type="compositionally biased region" description="Polar residues" evidence="1">
    <location>
        <begin position="907"/>
        <end position="922"/>
    </location>
</feature>